<name>A0AAN7QUD3_9MYRT</name>
<evidence type="ECO:0000256" key="8">
    <source>
        <dbReference type="ARBA" id="ARBA00022777"/>
    </source>
</evidence>
<keyword evidence="7" id="KW-0547">Nucleotide-binding</keyword>
<keyword evidence="11 16" id="KW-0472">Membrane</keyword>
<comment type="catalytic activity">
    <reaction evidence="15">
        <text>L-threonyl-[protein] + ATP = O-phospho-L-threonyl-[protein] + ADP + H(+)</text>
        <dbReference type="Rhea" id="RHEA:46608"/>
        <dbReference type="Rhea" id="RHEA-COMP:11060"/>
        <dbReference type="Rhea" id="RHEA-COMP:11605"/>
        <dbReference type="ChEBI" id="CHEBI:15378"/>
        <dbReference type="ChEBI" id="CHEBI:30013"/>
        <dbReference type="ChEBI" id="CHEBI:30616"/>
        <dbReference type="ChEBI" id="CHEBI:61977"/>
        <dbReference type="ChEBI" id="CHEBI:456216"/>
    </reaction>
</comment>
<evidence type="ECO:0000256" key="5">
    <source>
        <dbReference type="ARBA" id="ARBA00022692"/>
    </source>
</evidence>
<evidence type="ECO:0000313" key="19">
    <source>
        <dbReference type="Proteomes" id="UP001345219"/>
    </source>
</evidence>
<dbReference type="Proteomes" id="UP001345219">
    <property type="component" value="Chromosome 14"/>
</dbReference>
<evidence type="ECO:0000256" key="9">
    <source>
        <dbReference type="ARBA" id="ARBA00022840"/>
    </source>
</evidence>
<dbReference type="GO" id="GO:0004674">
    <property type="term" value="F:protein serine/threonine kinase activity"/>
    <property type="evidence" value="ECO:0007669"/>
    <property type="project" value="UniProtKB-KW"/>
</dbReference>
<keyword evidence="5 16" id="KW-0812">Transmembrane</keyword>
<comment type="caution">
    <text evidence="18">The sequence shown here is derived from an EMBL/GenBank/DDBJ whole genome shotgun (WGS) entry which is preliminary data.</text>
</comment>
<dbReference type="GO" id="GO:0005886">
    <property type="term" value="C:plasma membrane"/>
    <property type="evidence" value="ECO:0007669"/>
    <property type="project" value="TreeGrafter"/>
</dbReference>
<dbReference type="InterPro" id="IPR018097">
    <property type="entry name" value="EGF_Ca-bd_CS"/>
</dbReference>
<dbReference type="SMART" id="SM00179">
    <property type="entry name" value="EGF_CA"/>
    <property type="match status" value="1"/>
</dbReference>
<dbReference type="PANTHER" id="PTHR27005">
    <property type="entry name" value="WALL-ASSOCIATED RECEPTOR KINASE-LIKE 21"/>
    <property type="match status" value="1"/>
</dbReference>
<dbReference type="InterPro" id="IPR008271">
    <property type="entry name" value="Ser/Thr_kinase_AS"/>
</dbReference>
<keyword evidence="19" id="KW-1185">Reference proteome</keyword>
<comment type="subcellular location">
    <subcellularLocation>
        <location evidence="1">Membrane</location>
        <topology evidence="1">Single-pass type I membrane protein</topology>
    </subcellularLocation>
</comment>
<evidence type="ECO:0000256" key="10">
    <source>
        <dbReference type="ARBA" id="ARBA00022989"/>
    </source>
</evidence>
<keyword evidence="8" id="KW-0418">Kinase</keyword>
<evidence type="ECO:0000256" key="12">
    <source>
        <dbReference type="ARBA" id="ARBA00023157"/>
    </source>
</evidence>
<dbReference type="InterPro" id="IPR000719">
    <property type="entry name" value="Prot_kinase_dom"/>
</dbReference>
<gene>
    <name evidence="18" type="ORF">SAY87_017638</name>
</gene>
<keyword evidence="13" id="KW-0325">Glycoprotein</keyword>
<comment type="catalytic activity">
    <reaction evidence="14">
        <text>L-seryl-[protein] + ATP = O-phospho-L-seryl-[protein] + ADP + H(+)</text>
        <dbReference type="Rhea" id="RHEA:17989"/>
        <dbReference type="Rhea" id="RHEA-COMP:9863"/>
        <dbReference type="Rhea" id="RHEA-COMP:11604"/>
        <dbReference type="ChEBI" id="CHEBI:15378"/>
        <dbReference type="ChEBI" id="CHEBI:29999"/>
        <dbReference type="ChEBI" id="CHEBI:30616"/>
        <dbReference type="ChEBI" id="CHEBI:83421"/>
        <dbReference type="ChEBI" id="CHEBI:456216"/>
    </reaction>
</comment>
<evidence type="ECO:0000256" key="14">
    <source>
        <dbReference type="ARBA" id="ARBA00047558"/>
    </source>
</evidence>
<dbReference type="GO" id="GO:0007166">
    <property type="term" value="P:cell surface receptor signaling pathway"/>
    <property type="evidence" value="ECO:0007669"/>
    <property type="project" value="InterPro"/>
</dbReference>
<dbReference type="InterPro" id="IPR001881">
    <property type="entry name" value="EGF-like_Ca-bd_dom"/>
</dbReference>
<dbReference type="PROSITE" id="PS01187">
    <property type="entry name" value="EGF_CA"/>
    <property type="match status" value="1"/>
</dbReference>
<dbReference type="CDD" id="cd14066">
    <property type="entry name" value="STKc_IRAK"/>
    <property type="match status" value="1"/>
</dbReference>
<dbReference type="GO" id="GO:0005524">
    <property type="term" value="F:ATP binding"/>
    <property type="evidence" value="ECO:0007669"/>
    <property type="project" value="UniProtKB-KW"/>
</dbReference>
<keyword evidence="10 16" id="KW-1133">Transmembrane helix</keyword>
<dbReference type="PROSITE" id="PS00108">
    <property type="entry name" value="PROTEIN_KINASE_ST"/>
    <property type="match status" value="1"/>
</dbReference>
<dbReference type="CDD" id="cd00054">
    <property type="entry name" value="EGF_CA"/>
    <property type="match status" value="1"/>
</dbReference>
<dbReference type="GO" id="GO:0030247">
    <property type="term" value="F:polysaccharide binding"/>
    <property type="evidence" value="ECO:0007669"/>
    <property type="project" value="InterPro"/>
</dbReference>
<keyword evidence="9" id="KW-0067">ATP-binding</keyword>
<reference evidence="18 19" key="1">
    <citation type="journal article" date="2023" name="Hortic Res">
        <title>Pangenome of water caltrop reveals structural variations and asymmetric subgenome divergence after allopolyploidization.</title>
        <authorList>
            <person name="Zhang X."/>
            <person name="Chen Y."/>
            <person name="Wang L."/>
            <person name="Yuan Y."/>
            <person name="Fang M."/>
            <person name="Shi L."/>
            <person name="Lu R."/>
            <person name="Comes H.P."/>
            <person name="Ma Y."/>
            <person name="Chen Y."/>
            <person name="Huang G."/>
            <person name="Zhou Y."/>
            <person name="Zheng Z."/>
            <person name="Qiu Y."/>
        </authorList>
    </citation>
    <scope>NUCLEOTIDE SEQUENCE [LARGE SCALE GENOMIC DNA]</scope>
    <source>
        <tissue evidence="18">Roots</tissue>
    </source>
</reference>
<keyword evidence="2" id="KW-0723">Serine/threonine-protein kinase</keyword>
<evidence type="ECO:0000256" key="2">
    <source>
        <dbReference type="ARBA" id="ARBA00022527"/>
    </source>
</evidence>
<dbReference type="Pfam" id="PF13947">
    <property type="entry name" value="GUB_WAK_bind"/>
    <property type="match status" value="1"/>
</dbReference>
<evidence type="ECO:0000313" key="18">
    <source>
        <dbReference type="EMBL" id="KAK4777451.1"/>
    </source>
</evidence>
<evidence type="ECO:0000256" key="15">
    <source>
        <dbReference type="ARBA" id="ARBA00047951"/>
    </source>
</evidence>
<sequence>MFSRRIGRGSCQELQVAPFLTVFFTTVLLPTLALLLNLSPSSAAPGGGERLSYNVSRANCKHTCGGVTIPFPFGIGEGCFLDEWYEVVCSTSDVPILKKIRLQLLNISLSYHQDKPEDNYMRVNFPISYSSTGCKTASSPNLSESNFIFSQKNNIFISVGCGHMGLMETTTLGNSGLLGCTPKCPDQEGISVSSQLNNCPVGRGCCQAAIPPDLQAINISFQEANKSASATGPGDYAFLVDKAWLNNTGGDAAKLIIKECGGYAPVYLEWGVSNLTYLDSISSPYSRCTPSLPSDDYPYNRCSCSKGYEGNPYLREGCQDINECEDPSGNPCGSARCVNTKGSYKCENYTKPVIGGFVGVIIFILFVGWLFKRIRKRRKMNLKYKFFRKNGGLLLQQQQLASPGSNMGKSKLFESKALKKATDNFNANRILGKGGQGTVYKGMLDDGSIVAVKKSVALDEAYVEQFINEVSILSQINHRNVVKLLGYCLETEVPLLVYEFIPNGTLYNYLHGPNEESHVPWEVRLRIASEISGALSYLHSAASIPIYHRDIKTSNILLGEGCRAKIADFGTSRYVNLDKSHVTTMVQGTFGYLDPEFFQSSQYTDKSDVYSFGVVLVELLTGQKPSSSFGERDGNGLAAYFILSVEEDRLLNILDARILNQGNKQAMVDVAWLAKQCLNTYGRIRPTMKEVAMKLESIRRSSLPTSAVEEIQECPWNFEVHVIEAHDLTASTSIGSQRFI</sequence>
<feature type="domain" description="Protein kinase" evidence="17">
    <location>
        <begin position="425"/>
        <end position="698"/>
    </location>
</feature>
<protein>
    <recommendedName>
        <fullName evidence="17">Protein kinase domain-containing protein</fullName>
    </recommendedName>
</protein>
<keyword evidence="12" id="KW-1015">Disulfide bond</keyword>
<dbReference type="EMBL" id="JAXIOK010000002">
    <property type="protein sequence ID" value="KAK4777451.1"/>
    <property type="molecule type" value="Genomic_DNA"/>
</dbReference>
<dbReference type="InterPro" id="IPR011009">
    <property type="entry name" value="Kinase-like_dom_sf"/>
</dbReference>
<keyword evidence="6" id="KW-0732">Signal</keyword>
<keyword evidence="3" id="KW-0597">Phosphoprotein</keyword>
<dbReference type="InterPro" id="IPR001245">
    <property type="entry name" value="Ser-Thr/Tyr_kinase_cat_dom"/>
</dbReference>
<dbReference type="InterPro" id="IPR045274">
    <property type="entry name" value="WAK-like"/>
</dbReference>
<dbReference type="PROSITE" id="PS50011">
    <property type="entry name" value="PROTEIN_KINASE_DOM"/>
    <property type="match status" value="1"/>
</dbReference>
<dbReference type="Pfam" id="PF07714">
    <property type="entry name" value="PK_Tyr_Ser-Thr"/>
    <property type="match status" value="1"/>
</dbReference>
<dbReference type="PANTHER" id="PTHR27005:SF515">
    <property type="entry name" value="WALL-ASSOCIATED RECEPTOR KINASE-LIKE 10-RELATED"/>
    <property type="match status" value="1"/>
</dbReference>
<evidence type="ECO:0000256" key="4">
    <source>
        <dbReference type="ARBA" id="ARBA00022679"/>
    </source>
</evidence>
<dbReference type="Gene3D" id="2.10.25.10">
    <property type="entry name" value="Laminin"/>
    <property type="match status" value="1"/>
</dbReference>
<evidence type="ECO:0000256" key="1">
    <source>
        <dbReference type="ARBA" id="ARBA00004479"/>
    </source>
</evidence>
<dbReference type="FunFam" id="3.30.200.20:FF:000043">
    <property type="entry name" value="Wall-associated receptor kinase 2"/>
    <property type="match status" value="1"/>
</dbReference>
<dbReference type="AlphaFoldDB" id="A0AAN7QUD3"/>
<evidence type="ECO:0000256" key="6">
    <source>
        <dbReference type="ARBA" id="ARBA00022729"/>
    </source>
</evidence>
<proteinExistence type="predicted"/>
<dbReference type="FunFam" id="1.10.510.10:FF:000084">
    <property type="entry name" value="Wall-associated receptor kinase 2"/>
    <property type="match status" value="1"/>
</dbReference>
<evidence type="ECO:0000259" key="17">
    <source>
        <dbReference type="PROSITE" id="PS50011"/>
    </source>
</evidence>
<dbReference type="SMART" id="SM00220">
    <property type="entry name" value="S_TKc"/>
    <property type="match status" value="1"/>
</dbReference>
<evidence type="ECO:0000256" key="7">
    <source>
        <dbReference type="ARBA" id="ARBA00022741"/>
    </source>
</evidence>
<evidence type="ECO:0000256" key="16">
    <source>
        <dbReference type="SAM" id="Phobius"/>
    </source>
</evidence>
<dbReference type="Gene3D" id="1.10.510.10">
    <property type="entry name" value="Transferase(Phosphotransferase) domain 1"/>
    <property type="match status" value="1"/>
</dbReference>
<evidence type="ECO:0000256" key="13">
    <source>
        <dbReference type="ARBA" id="ARBA00023180"/>
    </source>
</evidence>
<dbReference type="Gene3D" id="3.30.200.20">
    <property type="entry name" value="Phosphorylase Kinase, domain 1"/>
    <property type="match status" value="1"/>
</dbReference>
<evidence type="ECO:0000256" key="3">
    <source>
        <dbReference type="ARBA" id="ARBA00022553"/>
    </source>
</evidence>
<organism evidence="18 19">
    <name type="scientific">Trapa incisa</name>
    <dbReference type="NCBI Taxonomy" id="236973"/>
    <lineage>
        <taxon>Eukaryota</taxon>
        <taxon>Viridiplantae</taxon>
        <taxon>Streptophyta</taxon>
        <taxon>Embryophyta</taxon>
        <taxon>Tracheophyta</taxon>
        <taxon>Spermatophyta</taxon>
        <taxon>Magnoliopsida</taxon>
        <taxon>eudicotyledons</taxon>
        <taxon>Gunneridae</taxon>
        <taxon>Pentapetalae</taxon>
        <taxon>rosids</taxon>
        <taxon>malvids</taxon>
        <taxon>Myrtales</taxon>
        <taxon>Lythraceae</taxon>
        <taxon>Trapa</taxon>
    </lineage>
</organism>
<keyword evidence="4" id="KW-0808">Transferase</keyword>
<feature type="transmembrane region" description="Helical" evidence="16">
    <location>
        <begin position="353"/>
        <end position="371"/>
    </location>
</feature>
<dbReference type="GO" id="GO:0005509">
    <property type="term" value="F:calcium ion binding"/>
    <property type="evidence" value="ECO:0007669"/>
    <property type="project" value="InterPro"/>
</dbReference>
<dbReference type="SUPFAM" id="SSF56112">
    <property type="entry name" value="Protein kinase-like (PK-like)"/>
    <property type="match status" value="1"/>
</dbReference>
<evidence type="ECO:0000256" key="11">
    <source>
        <dbReference type="ARBA" id="ARBA00023136"/>
    </source>
</evidence>
<dbReference type="InterPro" id="IPR025287">
    <property type="entry name" value="WAK_GUB"/>
</dbReference>
<accession>A0AAN7QUD3</accession>